<dbReference type="AlphaFoldDB" id="A0A972FUA5"/>
<dbReference type="SUPFAM" id="SSF88874">
    <property type="entry name" value="Receptor-binding domain of short tail fibre protein gp12"/>
    <property type="match status" value="1"/>
</dbReference>
<dbReference type="Proteomes" id="UP000737113">
    <property type="component" value="Unassembled WGS sequence"/>
</dbReference>
<evidence type="ECO:0000313" key="3">
    <source>
        <dbReference type="Proteomes" id="UP000737113"/>
    </source>
</evidence>
<gene>
    <name evidence="2" type="ORF">HC757_09570</name>
</gene>
<comment type="caution">
    <text evidence="2">The sequence shown here is derived from an EMBL/GenBank/DDBJ whole genome shotgun (WGS) entry which is preliminary data.</text>
</comment>
<keyword evidence="3" id="KW-1185">Reference proteome</keyword>
<dbReference type="EMBL" id="JAAXYH010000005">
    <property type="protein sequence ID" value="NMH65419.1"/>
    <property type="molecule type" value="Genomic_DNA"/>
</dbReference>
<sequence>MSEPFLGEIRPVAYNFAPLNWATCDGQLLPISENQALFALLGNSYGGDARTSYGLPNLKGRTPIHTGTYQYETTLDYERGNFGGQDYVTLTASQMPAHRHVFNATAQEGDTSLIYSPTQTNNMLAVSASTSSIAYYTSDSASVALAPDTVSSSGQGQSHYNVQPSLGLLFTIAMKGIFPPRN</sequence>
<protein>
    <submittedName>
        <fullName evidence="2">Phage tail protein</fullName>
    </submittedName>
</protein>
<proteinExistence type="predicted"/>
<organism evidence="2 3">
    <name type="scientific">Shewanella salipaludis</name>
    <dbReference type="NCBI Taxonomy" id="2723052"/>
    <lineage>
        <taxon>Bacteria</taxon>
        <taxon>Pseudomonadati</taxon>
        <taxon>Pseudomonadota</taxon>
        <taxon>Gammaproteobacteria</taxon>
        <taxon>Alteromonadales</taxon>
        <taxon>Shewanellaceae</taxon>
        <taxon>Shewanella</taxon>
    </lineage>
</organism>
<name>A0A972FUA5_9GAMM</name>
<feature type="domain" description="Phage tail collar" evidence="1">
    <location>
        <begin position="7"/>
        <end position="63"/>
    </location>
</feature>
<dbReference type="InterPro" id="IPR037053">
    <property type="entry name" value="Phage_tail_collar_dom_sf"/>
</dbReference>
<dbReference type="RefSeq" id="WP_169564120.1">
    <property type="nucleotide sequence ID" value="NZ_JAAXYH010000005.1"/>
</dbReference>
<dbReference type="InterPro" id="IPR011083">
    <property type="entry name" value="Phage_tail_collar_dom"/>
</dbReference>
<accession>A0A972FUA5</accession>
<reference evidence="2" key="1">
    <citation type="submission" date="2020-04" db="EMBL/GenBank/DDBJ databases">
        <title>Description of Shewanella salipaludis sp. nov., isolated from a salt marsh.</title>
        <authorList>
            <person name="Park S."/>
            <person name="Yoon J.-H."/>
        </authorList>
    </citation>
    <scope>NUCLEOTIDE SEQUENCE</scope>
    <source>
        <strain evidence="2">SHSM-M6</strain>
    </source>
</reference>
<evidence type="ECO:0000313" key="2">
    <source>
        <dbReference type="EMBL" id="NMH65419.1"/>
    </source>
</evidence>
<evidence type="ECO:0000259" key="1">
    <source>
        <dbReference type="Pfam" id="PF07484"/>
    </source>
</evidence>
<dbReference type="Gene3D" id="3.90.1340.10">
    <property type="entry name" value="Phage tail collar domain"/>
    <property type="match status" value="1"/>
</dbReference>
<dbReference type="Pfam" id="PF07484">
    <property type="entry name" value="Collar"/>
    <property type="match status" value="1"/>
</dbReference>